<dbReference type="Pfam" id="PF13370">
    <property type="entry name" value="Fer4_13"/>
    <property type="match status" value="1"/>
</dbReference>
<evidence type="ECO:0000313" key="2">
    <source>
        <dbReference type="Proteomes" id="UP000176608"/>
    </source>
</evidence>
<evidence type="ECO:0000313" key="1">
    <source>
        <dbReference type="EMBL" id="OGC47272.1"/>
    </source>
</evidence>
<dbReference type="Proteomes" id="UP000176608">
    <property type="component" value="Unassembled WGS sequence"/>
</dbReference>
<evidence type="ECO:0008006" key="3">
    <source>
        <dbReference type="Google" id="ProtNLM"/>
    </source>
</evidence>
<organism evidence="1 2">
    <name type="scientific">candidate division WWE3 bacterium RIFCSPHIGHO2_01_FULL_42_13</name>
    <dbReference type="NCBI Taxonomy" id="1802617"/>
    <lineage>
        <taxon>Bacteria</taxon>
        <taxon>Katanobacteria</taxon>
    </lineage>
</organism>
<dbReference type="SUPFAM" id="SSF54862">
    <property type="entry name" value="4Fe-4S ferredoxins"/>
    <property type="match status" value="1"/>
</dbReference>
<dbReference type="STRING" id="1802617.A2886_00945"/>
<proteinExistence type="predicted"/>
<name>A0A1F4UQV1_UNCKA</name>
<reference evidence="1 2" key="1">
    <citation type="journal article" date="2016" name="Nat. Commun.">
        <title>Thousands of microbial genomes shed light on interconnected biogeochemical processes in an aquifer system.</title>
        <authorList>
            <person name="Anantharaman K."/>
            <person name="Brown C.T."/>
            <person name="Hug L.A."/>
            <person name="Sharon I."/>
            <person name="Castelle C.J."/>
            <person name="Probst A.J."/>
            <person name="Thomas B.C."/>
            <person name="Singh A."/>
            <person name="Wilkins M.J."/>
            <person name="Karaoz U."/>
            <person name="Brodie E.L."/>
            <person name="Williams K.H."/>
            <person name="Hubbard S.S."/>
            <person name="Banfield J.F."/>
        </authorList>
    </citation>
    <scope>NUCLEOTIDE SEQUENCE [LARGE SCALE GENOMIC DNA]</scope>
</reference>
<dbReference type="Gene3D" id="3.30.70.20">
    <property type="match status" value="1"/>
</dbReference>
<comment type="caution">
    <text evidence="1">The sequence shown here is derived from an EMBL/GenBank/DDBJ whole genome shotgun (WGS) entry which is preliminary data.</text>
</comment>
<dbReference type="AlphaFoldDB" id="A0A1F4UQV1"/>
<accession>A0A1F4UQV1</accession>
<dbReference type="EMBL" id="MEVA01000016">
    <property type="protein sequence ID" value="OGC47272.1"/>
    <property type="molecule type" value="Genomic_DNA"/>
</dbReference>
<gene>
    <name evidence="1" type="ORF">A2886_00945</name>
</gene>
<protein>
    <recommendedName>
        <fullName evidence="3">Ferredoxin</fullName>
    </recommendedName>
</protein>
<sequence>MKVINSLCISAATCIIRAPGTFDLDDDGIAYVKEGTWDEAVDIIEAAKSCPTTAIIVEDLQGNQIWPEKQPEK</sequence>